<comment type="similarity">
    <text evidence="2">Belongs to the bZIP family.</text>
</comment>
<reference evidence="10 11" key="1">
    <citation type="journal article" date="2010" name="Nature">
        <title>Genome sequencing and analysis of the model grass Brachypodium distachyon.</title>
        <authorList>
            <consortium name="International Brachypodium Initiative"/>
        </authorList>
    </citation>
    <scope>NUCLEOTIDE SEQUENCE [LARGE SCALE GENOMIC DNA]</scope>
    <source>
        <strain evidence="10 11">Bd21</strain>
    </source>
</reference>
<dbReference type="InterPro" id="IPR046347">
    <property type="entry name" value="bZIP_sf"/>
</dbReference>
<feature type="compositionally biased region" description="Gly residues" evidence="8">
    <location>
        <begin position="250"/>
        <end position="260"/>
    </location>
</feature>
<dbReference type="GO" id="GO:0005634">
    <property type="term" value="C:nucleus"/>
    <property type="evidence" value="ECO:0000318"/>
    <property type="project" value="GO_Central"/>
</dbReference>
<evidence type="ECO:0000256" key="1">
    <source>
        <dbReference type="ARBA" id="ARBA00004123"/>
    </source>
</evidence>
<evidence type="ECO:0000313" key="12">
    <source>
        <dbReference type="Proteomes" id="UP000008810"/>
    </source>
</evidence>
<dbReference type="InParanoid" id="A0A2K2CTS2"/>
<evidence type="ECO:0000259" key="9">
    <source>
        <dbReference type="PROSITE" id="PS50217"/>
    </source>
</evidence>
<dbReference type="CDD" id="cd14702">
    <property type="entry name" value="bZIP_plant_GBF1"/>
    <property type="match status" value="1"/>
</dbReference>
<dbReference type="GO" id="GO:0006355">
    <property type="term" value="P:regulation of DNA-templated transcription"/>
    <property type="evidence" value="ECO:0000318"/>
    <property type="project" value="GO_Central"/>
</dbReference>
<evidence type="ECO:0000256" key="3">
    <source>
        <dbReference type="ARBA" id="ARBA00023015"/>
    </source>
</evidence>
<feature type="coiled-coil region" evidence="7">
    <location>
        <begin position="90"/>
        <end position="162"/>
    </location>
</feature>
<dbReference type="AlphaFoldDB" id="A0A2K2CTS2"/>
<dbReference type="OrthoDB" id="1928614at2759"/>
<dbReference type="SUPFAM" id="SSF57959">
    <property type="entry name" value="Leucine zipper domain"/>
    <property type="match status" value="1"/>
</dbReference>
<feature type="compositionally biased region" description="Basic and acidic residues" evidence="8">
    <location>
        <begin position="284"/>
        <end position="300"/>
    </location>
</feature>
<feature type="compositionally biased region" description="Low complexity" evidence="8">
    <location>
        <begin position="1"/>
        <end position="12"/>
    </location>
</feature>
<dbReference type="Gramene" id="PNT65417">
    <property type="protein sequence ID" value="PNT65417"/>
    <property type="gene ID" value="BRADI_4g42126v3"/>
</dbReference>
<organism evidence="10">
    <name type="scientific">Brachypodium distachyon</name>
    <name type="common">Purple false brome</name>
    <name type="synonym">Trachynia distachya</name>
    <dbReference type="NCBI Taxonomy" id="15368"/>
    <lineage>
        <taxon>Eukaryota</taxon>
        <taxon>Viridiplantae</taxon>
        <taxon>Streptophyta</taxon>
        <taxon>Embryophyta</taxon>
        <taxon>Tracheophyta</taxon>
        <taxon>Spermatophyta</taxon>
        <taxon>Magnoliopsida</taxon>
        <taxon>Liliopsida</taxon>
        <taxon>Poales</taxon>
        <taxon>Poaceae</taxon>
        <taxon>BOP clade</taxon>
        <taxon>Pooideae</taxon>
        <taxon>Stipodae</taxon>
        <taxon>Brachypodieae</taxon>
        <taxon>Brachypodium</taxon>
    </lineage>
</organism>
<dbReference type="InterPro" id="IPR045314">
    <property type="entry name" value="bZIP_plant_GBF1"/>
</dbReference>
<dbReference type="PANTHER" id="PTHR45967:SF28">
    <property type="entry name" value="BASIC-LEUCINE ZIPPER (BZIP) TRANSCRIPTION FACTOR FAMILY PROTEIN"/>
    <property type="match status" value="1"/>
</dbReference>
<comment type="subcellular location">
    <subcellularLocation>
        <location evidence="1">Nucleus</location>
    </subcellularLocation>
</comment>
<evidence type="ECO:0000256" key="5">
    <source>
        <dbReference type="ARBA" id="ARBA00023163"/>
    </source>
</evidence>
<protein>
    <recommendedName>
        <fullName evidence="9">BZIP domain-containing protein</fullName>
    </recommendedName>
</protein>
<proteinExistence type="inferred from homology"/>
<keyword evidence="4" id="KW-0238">DNA-binding</keyword>
<keyword evidence="7" id="KW-0175">Coiled coil</keyword>
<feature type="compositionally biased region" description="Acidic residues" evidence="8">
    <location>
        <begin position="261"/>
        <end position="273"/>
    </location>
</feature>
<evidence type="ECO:0000313" key="10">
    <source>
        <dbReference type="EMBL" id="PNT65417.1"/>
    </source>
</evidence>
<keyword evidence="12" id="KW-1185">Reference proteome</keyword>
<dbReference type="Pfam" id="PF00170">
    <property type="entry name" value="bZIP_1"/>
    <property type="match status" value="1"/>
</dbReference>
<dbReference type="PROSITE" id="PS50217">
    <property type="entry name" value="BZIP"/>
    <property type="match status" value="1"/>
</dbReference>
<dbReference type="Proteomes" id="UP000008810">
    <property type="component" value="Chromosome 4"/>
</dbReference>
<dbReference type="EnsemblPlants" id="PNT65417">
    <property type="protein sequence ID" value="PNT65417"/>
    <property type="gene ID" value="BRADI_4g42126v3"/>
</dbReference>
<evidence type="ECO:0000256" key="8">
    <source>
        <dbReference type="SAM" id="MobiDB-lite"/>
    </source>
</evidence>
<reference evidence="10" key="2">
    <citation type="submission" date="2017-06" db="EMBL/GenBank/DDBJ databases">
        <title>WGS assembly of Brachypodium distachyon.</title>
        <authorList>
            <consortium name="The International Brachypodium Initiative"/>
            <person name="Lucas S."/>
            <person name="Harmon-Smith M."/>
            <person name="Lail K."/>
            <person name="Tice H."/>
            <person name="Grimwood J."/>
            <person name="Bruce D."/>
            <person name="Barry K."/>
            <person name="Shu S."/>
            <person name="Lindquist E."/>
            <person name="Wang M."/>
            <person name="Pitluck S."/>
            <person name="Vogel J.P."/>
            <person name="Garvin D.F."/>
            <person name="Mockler T.C."/>
            <person name="Schmutz J."/>
            <person name="Rokhsar D."/>
            <person name="Bevan M.W."/>
        </authorList>
    </citation>
    <scope>NUCLEOTIDE SEQUENCE</scope>
    <source>
        <strain evidence="10">Bd21</strain>
    </source>
</reference>
<feature type="domain" description="BZIP" evidence="9">
    <location>
        <begin position="96"/>
        <end position="159"/>
    </location>
</feature>
<keyword evidence="3" id="KW-0805">Transcription regulation</keyword>
<keyword evidence="6" id="KW-0539">Nucleus</keyword>
<evidence type="ECO:0000256" key="6">
    <source>
        <dbReference type="ARBA" id="ARBA00023242"/>
    </source>
</evidence>
<accession>A0A2K2CTS2</accession>
<dbReference type="GO" id="GO:0003700">
    <property type="term" value="F:DNA-binding transcription factor activity"/>
    <property type="evidence" value="ECO:0007669"/>
    <property type="project" value="InterPro"/>
</dbReference>
<evidence type="ECO:0000256" key="2">
    <source>
        <dbReference type="ARBA" id="ARBA00007163"/>
    </source>
</evidence>
<dbReference type="EMBL" id="CM000883">
    <property type="protein sequence ID" value="PNT65417.1"/>
    <property type="molecule type" value="Genomic_DNA"/>
</dbReference>
<feature type="region of interest" description="Disordered" evidence="8">
    <location>
        <begin position="231"/>
        <end position="310"/>
    </location>
</feature>
<reference evidence="11" key="3">
    <citation type="submission" date="2018-08" db="UniProtKB">
        <authorList>
            <consortium name="EnsemblPlants"/>
        </authorList>
    </citation>
    <scope>IDENTIFICATION</scope>
    <source>
        <strain evidence="11">cv. Bd21</strain>
    </source>
</reference>
<name>A0A2K2CTS2_BRADI</name>
<dbReference type="InterPro" id="IPR044827">
    <property type="entry name" value="GBF-like"/>
</dbReference>
<dbReference type="FunCoup" id="A0A2K2CTS2">
    <property type="interactions" value="15"/>
</dbReference>
<dbReference type="PANTHER" id="PTHR45967">
    <property type="entry name" value="G-BOX-BINDING FACTOR 3-RELATED"/>
    <property type="match status" value="1"/>
</dbReference>
<dbReference type="InterPro" id="IPR004827">
    <property type="entry name" value="bZIP"/>
</dbReference>
<feature type="region of interest" description="Disordered" evidence="8">
    <location>
        <begin position="1"/>
        <end position="40"/>
    </location>
</feature>
<dbReference type="Gene3D" id="1.20.5.170">
    <property type="match status" value="1"/>
</dbReference>
<sequence>MALADMAGAVAAAPPPPQAERSSGAHGDGDYGEEEEASTRLSLELGKVGVQGAAAASSACSSAGQQHKQVLPAVAAPGAGYGARPRNSALTEAEKEAKRLRRVLANRESARQTILRRQAIRDELARKVADLASQNESMKKEKEAVMQEYLALQETNKQLREQAVAKAAAAAMDIDTAEEPARRAEGNAASSPAPAAPPPHPGFLCATAGPPAMPVPHVWGSWPPGYDPRVGNPAALAPPPSYAHQSLFPSGGGSPGGTGAGEEDTEDEDDDDPCSLTLGLDVSGSREDKAAEARRKELTKTRQPHTPGGD</sequence>
<evidence type="ECO:0000256" key="7">
    <source>
        <dbReference type="SAM" id="Coils"/>
    </source>
</evidence>
<dbReference type="SMART" id="SM00338">
    <property type="entry name" value="BRLZ"/>
    <property type="match status" value="1"/>
</dbReference>
<dbReference type="STRING" id="15368.A0A2K2CTS2"/>
<evidence type="ECO:0000256" key="4">
    <source>
        <dbReference type="ARBA" id="ARBA00023125"/>
    </source>
</evidence>
<gene>
    <name evidence="10" type="ORF">BRADI_4g42126v3</name>
</gene>
<dbReference type="GO" id="GO:0043565">
    <property type="term" value="F:sequence-specific DNA binding"/>
    <property type="evidence" value="ECO:0000318"/>
    <property type="project" value="GO_Central"/>
</dbReference>
<evidence type="ECO:0000313" key="11">
    <source>
        <dbReference type="EnsemblPlants" id="PNT65417"/>
    </source>
</evidence>
<feature type="region of interest" description="Disordered" evidence="8">
    <location>
        <begin position="178"/>
        <end position="205"/>
    </location>
</feature>
<keyword evidence="5" id="KW-0804">Transcription</keyword>